<dbReference type="InterPro" id="IPR014729">
    <property type="entry name" value="Rossmann-like_a/b/a_fold"/>
</dbReference>
<evidence type="ECO:0000313" key="2">
    <source>
        <dbReference type="EMBL" id="MDT0351664.1"/>
    </source>
</evidence>
<keyword evidence="3" id="KW-1185">Reference proteome</keyword>
<proteinExistence type="predicted"/>
<gene>
    <name evidence="2" type="ORF">RM445_19235</name>
</gene>
<comment type="caution">
    <text evidence="2">The sequence shown here is derived from an EMBL/GenBank/DDBJ whole genome shotgun (WGS) entry which is preliminary data.</text>
</comment>
<evidence type="ECO:0000256" key="1">
    <source>
        <dbReference type="SAM" id="MobiDB-lite"/>
    </source>
</evidence>
<feature type="region of interest" description="Disordered" evidence="1">
    <location>
        <begin position="65"/>
        <end position="117"/>
    </location>
</feature>
<organism evidence="2 3">
    <name type="scientific">Pseudonocardia charpentierae</name>
    <dbReference type="NCBI Taxonomy" id="3075545"/>
    <lineage>
        <taxon>Bacteria</taxon>
        <taxon>Bacillati</taxon>
        <taxon>Actinomycetota</taxon>
        <taxon>Actinomycetes</taxon>
        <taxon>Pseudonocardiales</taxon>
        <taxon>Pseudonocardiaceae</taxon>
        <taxon>Pseudonocardia</taxon>
    </lineage>
</organism>
<name>A0ABU2NCR4_9PSEU</name>
<accession>A0ABU2NCR4</accession>
<dbReference type="RefSeq" id="WP_311558075.1">
    <property type="nucleotide sequence ID" value="NZ_JAVREJ010000014.1"/>
</dbReference>
<sequence length="200" mass="21956">MHRDREVVLVESTRVLHRKRFHRQKLHLVLSGMRHLAAELGDRATYLRTETYREALERVGRPVVVHEPTSPALRTPEPQPADADAGRRHDPRRVPPPCSPRSMCAATTGRSPATQEASSWNSSTLACGANCCSARTAVELASVATFLPPWMPCVCEGRNPDHALFGCGLLRYCQRDGCDAAEAATLANLPTTDEPRAPGR</sequence>
<feature type="compositionally biased region" description="Polar residues" evidence="1">
    <location>
        <begin position="108"/>
        <end position="117"/>
    </location>
</feature>
<reference evidence="3" key="1">
    <citation type="submission" date="2023-07" db="EMBL/GenBank/DDBJ databases">
        <title>30 novel species of actinomycetes from the DSMZ collection.</title>
        <authorList>
            <person name="Nouioui I."/>
        </authorList>
    </citation>
    <scope>NUCLEOTIDE SEQUENCE [LARGE SCALE GENOMIC DNA]</scope>
    <source>
        <strain evidence="3">DSM 45834</strain>
    </source>
</reference>
<dbReference type="InterPro" id="IPR007357">
    <property type="entry name" value="PhrB-like"/>
</dbReference>
<dbReference type="Pfam" id="PF04244">
    <property type="entry name" value="DPRP"/>
    <property type="match status" value="1"/>
</dbReference>
<protein>
    <submittedName>
        <fullName evidence="2">Cryptochrome/photolyase family protein</fullName>
    </submittedName>
</protein>
<dbReference type="Gene3D" id="3.40.50.620">
    <property type="entry name" value="HUPs"/>
    <property type="match status" value="1"/>
</dbReference>
<dbReference type="Proteomes" id="UP001183202">
    <property type="component" value="Unassembled WGS sequence"/>
</dbReference>
<dbReference type="EMBL" id="JAVREJ010000014">
    <property type="protein sequence ID" value="MDT0351664.1"/>
    <property type="molecule type" value="Genomic_DNA"/>
</dbReference>
<evidence type="ECO:0000313" key="3">
    <source>
        <dbReference type="Proteomes" id="UP001183202"/>
    </source>
</evidence>